<evidence type="ECO:0000256" key="1">
    <source>
        <dbReference type="ARBA" id="ARBA00004323"/>
    </source>
</evidence>
<keyword evidence="10" id="KW-0325">Glycoprotein</keyword>
<evidence type="ECO:0000313" key="24">
    <source>
        <dbReference type="Proteomes" id="UP001066276"/>
    </source>
</evidence>
<dbReference type="InterPro" id="IPR003406">
    <property type="entry name" value="Glyco_trans_14"/>
</dbReference>
<evidence type="ECO:0000256" key="13">
    <source>
        <dbReference type="ARBA" id="ARBA00038912"/>
    </source>
</evidence>
<evidence type="ECO:0000256" key="21">
    <source>
        <dbReference type="ARBA" id="ARBA00049911"/>
    </source>
</evidence>
<evidence type="ECO:0000256" key="10">
    <source>
        <dbReference type="ARBA" id="ARBA00023180"/>
    </source>
</evidence>
<dbReference type="EMBL" id="JANPWB010000006">
    <property type="protein sequence ID" value="KAJ1181672.1"/>
    <property type="molecule type" value="Genomic_DNA"/>
</dbReference>
<comment type="similarity">
    <text evidence="11">Belongs to the glycosyltransferase 14 family.</text>
</comment>
<comment type="catalytic activity">
    <reaction evidence="20">
        <text>a 3-O-[N-acetyl-beta-D-glucosaminyl-(1-&gt;3)-N-acetyl-alpha-D-galactosaminyl]-L-threonyl-[protein] + UDP-N-acetyl-alpha-D-glucosamine = 3-O-[N-acetyl-beta-D-glucosaminyl-(1-&gt;3)-[N-acetyl-beta-D-glucosaminyl-(1-&gt;6)]-N-acetyl-alpha-D-galactosaminyl]-L-threonyl-[protein] + UDP + H(+)</text>
        <dbReference type="Rhea" id="RHEA:56192"/>
        <dbReference type="Rhea" id="RHEA-COMP:11692"/>
        <dbReference type="Rhea" id="RHEA-COMP:14413"/>
        <dbReference type="ChEBI" id="CHEBI:15378"/>
        <dbReference type="ChEBI" id="CHEBI:57705"/>
        <dbReference type="ChEBI" id="CHEBI:58223"/>
        <dbReference type="ChEBI" id="CHEBI:87080"/>
        <dbReference type="ChEBI" id="CHEBI:139580"/>
        <dbReference type="EC" id="2.4.1.148"/>
    </reaction>
</comment>
<evidence type="ECO:0000256" key="2">
    <source>
        <dbReference type="ARBA" id="ARBA00004922"/>
    </source>
</evidence>
<evidence type="ECO:0000256" key="4">
    <source>
        <dbReference type="ARBA" id="ARBA00022679"/>
    </source>
</evidence>
<evidence type="ECO:0000256" key="15">
    <source>
        <dbReference type="ARBA" id="ARBA00039292"/>
    </source>
</evidence>
<comment type="pathway">
    <text evidence="2">Protein modification; protein glycosylation.</text>
</comment>
<comment type="caution">
    <text evidence="23">The sequence shown here is derived from an EMBL/GenBank/DDBJ whole genome shotgun (WGS) entry which is preliminary data.</text>
</comment>
<keyword evidence="3" id="KW-0328">Glycosyltransferase</keyword>
<comment type="function">
    <text evidence="22">Glycosyltransferase that can synthesize all known mucin beta 6 N-acetylglucosaminides. Mediates core 2 and core 4 O-glycan branching, 2 important steps in mucin-type biosynthesis. Also has I-branching enzyme activity by converting linear into branched poly-N-acetyllactosaminoglycans, leading to introduce the blood group I antigen during embryonic development.</text>
</comment>
<dbReference type="GO" id="GO:0008109">
    <property type="term" value="F:N-acetyllactosaminide beta-1,6-N-acetylglucosaminyltransferase activity"/>
    <property type="evidence" value="ECO:0007669"/>
    <property type="project" value="UniProtKB-EC"/>
</dbReference>
<evidence type="ECO:0000256" key="14">
    <source>
        <dbReference type="ARBA" id="ARBA00038948"/>
    </source>
</evidence>
<evidence type="ECO:0000256" key="7">
    <source>
        <dbReference type="ARBA" id="ARBA00022989"/>
    </source>
</evidence>
<sequence>MGKLNLRIGLFALALCAIFLLTVYPFRDCQLADLCNDAHGPETLKCRERLYTQLRLTPSEGVNCSGIIRGDIEALEEAAKWRIEVARSHQPITDSDYLNQTQDCNHYRASRRFLPVALSRAEEDFPIAYSMVIHDNIEMFERLLRSLYAPQNIYCVHVDAKAPELFLKAVQAIVSCFDNVFVASKLERVVYASWSRVQADLNCMEDLLKSPVPWKYLLNTCGTDFPLKTNAEMVLALRLLNGRSSLESERTPEHKKKRWQLRYEVRDSRIVNMGTEKAPPPINSPMFSGKAYFVASRDFVKTVFEEPDVKKLMEWEKDTYSPDEHLWATMYRMPEVPGSLPYHEKYDTSDMNSIARLVKWTDLAGDVKKGAPYPPCSGRPQRDVCIFASGDINWMLQHHHLLVNKLNPMVDNTAIECLEEYLRHKALYGEEL</sequence>
<dbReference type="PANTHER" id="PTHR19297:SF81">
    <property type="entry name" value="BETA-1,3-GALACTOSYL-O-GLYCOSYL-GLYCOPROTEIN BETA-1,6-N-ACETYLGLUCOSAMINYLTRANSFERASE 3"/>
    <property type="match status" value="1"/>
</dbReference>
<evidence type="ECO:0000256" key="22">
    <source>
        <dbReference type="ARBA" id="ARBA00055416"/>
    </source>
</evidence>
<dbReference type="PANTHER" id="PTHR19297">
    <property type="entry name" value="GLYCOSYLTRANSFERASE 14 FAMILY MEMBER"/>
    <property type="match status" value="1"/>
</dbReference>
<comment type="catalytic activity">
    <reaction evidence="18">
        <text>3-O-[N-acetyl-beta-D-glucosaminyl-(1-&gt;3)-N-acetyl-alpha-D-galactosaminyl]-L-seryl-[protein] + UDP-N-acetyl-alpha-D-glucosamine = 3-O-[N-acetyl-beta-D-glucosaminyl-(1-&gt;3)-[N-acetyl-beta-D-glucosaminyl-(1-&gt;6)]-N-acetyl-alpha-D-galactosaminyl]-L-seryl-[protein] + UDP + H(+)</text>
        <dbReference type="Rhea" id="RHEA:56188"/>
        <dbReference type="Rhea" id="RHEA-COMP:11691"/>
        <dbReference type="Rhea" id="RHEA-COMP:14412"/>
        <dbReference type="ChEBI" id="CHEBI:15378"/>
        <dbReference type="ChEBI" id="CHEBI:57705"/>
        <dbReference type="ChEBI" id="CHEBI:58223"/>
        <dbReference type="ChEBI" id="CHEBI:87079"/>
        <dbReference type="ChEBI" id="CHEBI:139581"/>
        <dbReference type="EC" id="2.4.1.148"/>
    </reaction>
</comment>
<dbReference type="Pfam" id="PF02485">
    <property type="entry name" value="Branch"/>
    <property type="match status" value="1"/>
</dbReference>
<gene>
    <name evidence="23" type="ORF">NDU88_006874</name>
</gene>
<evidence type="ECO:0000256" key="16">
    <source>
        <dbReference type="ARBA" id="ARBA00041719"/>
    </source>
</evidence>
<evidence type="ECO:0000256" key="12">
    <source>
        <dbReference type="ARBA" id="ARBA00038907"/>
    </source>
</evidence>
<keyword evidence="8" id="KW-0472">Membrane</keyword>
<evidence type="ECO:0000256" key="18">
    <source>
        <dbReference type="ARBA" id="ARBA00048927"/>
    </source>
</evidence>
<comment type="catalytic activity">
    <reaction evidence="17">
        <text>a beta-D-Gal-(1-&gt;4)-beta-D-GlcNAc-(1-&gt;3)-beta-D-Gal-(1-&gt;4)-beta-D-GlcNAc derivative + UDP-N-acetyl-alpha-D-glucosamine = a beta-D-Gal-(1-&gt;4)-beta-D-GlcNAc-(1-&gt;3)-[beta-D-GlcNAc-(1-&gt;6)]-beta-D-Gal-(1-&gt;4)-N-acetyl-beta-D-GlcNAc derivative + UDP + H(+)</text>
        <dbReference type="Rhea" id="RHEA:54820"/>
        <dbReference type="ChEBI" id="CHEBI:15378"/>
        <dbReference type="ChEBI" id="CHEBI:57705"/>
        <dbReference type="ChEBI" id="CHEBI:58223"/>
        <dbReference type="ChEBI" id="CHEBI:138371"/>
        <dbReference type="ChEBI" id="CHEBI:138372"/>
        <dbReference type="EC" id="2.4.1.150"/>
    </reaction>
</comment>
<evidence type="ECO:0000256" key="5">
    <source>
        <dbReference type="ARBA" id="ARBA00022692"/>
    </source>
</evidence>
<dbReference type="GO" id="GO:0047225">
    <property type="term" value="F:acetylgalactosaminyl-O-glycosyl-glycoprotein beta-1,6-N-acetylglucosaminyltransferase activity"/>
    <property type="evidence" value="ECO:0007669"/>
    <property type="project" value="UniProtKB-EC"/>
</dbReference>
<evidence type="ECO:0000256" key="11">
    <source>
        <dbReference type="ARBA" id="ARBA00038150"/>
    </source>
</evidence>
<evidence type="ECO:0000256" key="17">
    <source>
        <dbReference type="ARBA" id="ARBA00047621"/>
    </source>
</evidence>
<evidence type="ECO:0000313" key="23">
    <source>
        <dbReference type="EMBL" id="KAJ1181672.1"/>
    </source>
</evidence>
<organism evidence="23 24">
    <name type="scientific">Pleurodeles waltl</name>
    <name type="common">Iberian ribbed newt</name>
    <dbReference type="NCBI Taxonomy" id="8319"/>
    <lineage>
        <taxon>Eukaryota</taxon>
        <taxon>Metazoa</taxon>
        <taxon>Chordata</taxon>
        <taxon>Craniata</taxon>
        <taxon>Vertebrata</taxon>
        <taxon>Euteleostomi</taxon>
        <taxon>Amphibia</taxon>
        <taxon>Batrachia</taxon>
        <taxon>Caudata</taxon>
        <taxon>Salamandroidea</taxon>
        <taxon>Salamandridae</taxon>
        <taxon>Pleurodelinae</taxon>
        <taxon>Pleurodeles</taxon>
    </lineage>
</organism>
<comment type="subcellular location">
    <subcellularLocation>
        <location evidence="1">Golgi apparatus membrane</location>
        <topology evidence="1">Single-pass type II membrane protein</topology>
    </subcellularLocation>
</comment>
<comment type="catalytic activity">
    <reaction evidence="19">
        <text>a 3-O-[beta-D-galactosyl-(1-&gt;3)-N-acetyl-alpha-D-galactosaminyl]-L-threonyl-[protein] + UDP-N-acetyl-alpha-D-glucosamine = a 3-O-{beta-D-galactosyl-(1-&gt;3)-[N-acetyl-beta-D-glucosaminyl-(1-&gt;6)]-N-acetyl-alpha-D-galactosaminyl}-L-threonyl-[protein] + UDP + H(+)</text>
        <dbReference type="Rhea" id="RHEA:56216"/>
        <dbReference type="Rhea" id="RHEA-COMP:13923"/>
        <dbReference type="Rhea" id="RHEA-COMP:14420"/>
        <dbReference type="ChEBI" id="CHEBI:15378"/>
        <dbReference type="ChEBI" id="CHEBI:57705"/>
        <dbReference type="ChEBI" id="CHEBI:58223"/>
        <dbReference type="ChEBI" id="CHEBI:137950"/>
        <dbReference type="ChEBI" id="CHEBI:139607"/>
        <dbReference type="EC" id="2.4.1.102"/>
    </reaction>
</comment>
<dbReference type="Proteomes" id="UP001066276">
    <property type="component" value="Chromosome 3_2"/>
</dbReference>
<keyword evidence="9" id="KW-1015">Disulfide bond</keyword>
<evidence type="ECO:0000256" key="6">
    <source>
        <dbReference type="ARBA" id="ARBA00022968"/>
    </source>
</evidence>
<keyword evidence="7" id="KW-1133">Transmembrane helix</keyword>
<dbReference type="GO" id="GO:0000139">
    <property type="term" value="C:Golgi membrane"/>
    <property type="evidence" value="ECO:0007669"/>
    <property type="project" value="UniProtKB-SubCell"/>
</dbReference>
<dbReference type="EC" id="2.4.1.102" evidence="14"/>
<keyword evidence="5" id="KW-0812">Transmembrane</keyword>
<keyword evidence="4" id="KW-0808">Transferase</keyword>
<accession>A0AAV7TY96</accession>
<dbReference type="AlphaFoldDB" id="A0AAV7TY96"/>
<dbReference type="EC" id="2.4.1.150" evidence="12"/>
<reference evidence="23" key="1">
    <citation type="journal article" date="2022" name="bioRxiv">
        <title>Sequencing and chromosome-scale assembly of the giantPleurodeles waltlgenome.</title>
        <authorList>
            <person name="Brown T."/>
            <person name="Elewa A."/>
            <person name="Iarovenko S."/>
            <person name="Subramanian E."/>
            <person name="Araus A.J."/>
            <person name="Petzold A."/>
            <person name="Susuki M."/>
            <person name="Suzuki K.-i.T."/>
            <person name="Hayashi T."/>
            <person name="Toyoda A."/>
            <person name="Oliveira C."/>
            <person name="Osipova E."/>
            <person name="Leigh N.D."/>
            <person name="Simon A."/>
            <person name="Yun M.H."/>
        </authorList>
    </citation>
    <scope>NUCLEOTIDE SEQUENCE</scope>
    <source>
        <strain evidence="23">20211129_DDA</strain>
        <tissue evidence="23">Liver</tissue>
    </source>
</reference>
<evidence type="ECO:0000256" key="9">
    <source>
        <dbReference type="ARBA" id="ARBA00023157"/>
    </source>
</evidence>
<protein>
    <recommendedName>
        <fullName evidence="15">Beta-1,3-galactosyl-O-glycosyl-glycoprotein beta-1,6-N-acetylglucosaminyltransferase 3</fullName>
        <ecNumber evidence="14">2.4.1.102</ecNumber>
        <ecNumber evidence="13">2.4.1.148</ecNumber>
        <ecNumber evidence="12">2.4.1.150</ecNumber>
    </recommendedName>
    <alternativeName>
        <fullName evidence="16">C2GnT-mucin type</fullName>
    </alternativeName>
</protein>
<name>A0AAV7TY96_PLEWA</name>
<dbReference type="GO" id="GO:0003829">
    <property type="term" value="F:beta-1,3-galactosyl-O-glycosyl-glycoprotein beta-1,6-N-acetylglucosaminyltransferase activity"/>
    <property type="evidence" value="ECO:0007669"/>
    <property type="project" value="UniProtKB-EC"/>
</dbReference>
<evidence type="ECO:0000256" key="19">
    <source>
        <dbReference type="ARBA" id="ARBA00049870"/>
    </source>
</evidence>
<evidence type="ECO:0000256" key="20">
    <source>
        <dbReference type="ARBA" id="ARBA00049876"/>
    </source>
</evidence>
<keyword evidence="24" id="KW-1185">Reference proteome</keyword>
<evidence type="ECO:0000256" key="8">
    <source>
        <dbReference type="ARBA" id="ARBA00023136"/>
    </source>
</evidence>
<dbReference type="EC" id="2.4.1.148" evidence="13"/>
<proteinExistence type="inferred from homology"/>
<keyword evidence="6" id="KW-0735">Signal-anchor</keyword>
<evidence type="ECO:0000256" key="3">
    <source>
        <dbReference type="ARBA" id="ARBA00022676"/>
    </source>
</evidence>
<comment type="catalytic activity">
    <reaction evidence="21">
        <text>a 3-O-[beta-D-galactosyl-(1-&gt;3)-N-acetyl-alpha-D-galactosaminyl]-L-seryl-[protein] + UDP-N-acetyl-alpha-D-glucosamine = 3-O-{beta-D-galactosyl-(1-&gt;3)-[N-acetyl-beta-D-glucosaminyl-(1-&gt;6)]-N-acetyl-alpha-D-galactosaminyl}-L-seryl-[protein] + UDP + H(+)</text>
        <dbReference type="Rhea" id="RHEA:56212"/>
        <dbReference type="Rhea" id="RHEA-COMP:13922"/>
        <dbReference type="Rhea" id="RHEA-COMP:14419"/>
        <dbReference type="ChEBI" id="CHEBI:15378"/>
        <dbReference type="ChEBI" id="CHEBI:57705"/>
        <dbReference type="ChEBI" id="CHEBI:58223"/>
        <dbReference type="ChEBI" id="CHEBI:137949"/>
        <dbReference type="ChEBI" id="CHEBI:139605"/>
        <dbReference type="EC" id="2.4.1.102"/>
    </reaction>
</comment>